<dbReference type="SUPFAM" id="SSF48452">
    <property type="entry name" value="TPR-like"/>
    <property type="match status" value="1"/>
</dbReference>
<dbReference type="Proteomes" id="UP001652621">
    <property type="component" value="Unplaced"/>
</dbReference>
<dbReference type="InterPro" id="IPR051966">
    <property type="entry name" value="RPAP3"/>
</dbReference>
<evidence type="ECO:0000313" key="8">
    <source>
        <dbReference type="EnsemblMetazoa" id="MDOA009986-PA"/>
    </source>
</evidence>
<reference evidence="10" key="2">
    <citation type="submission" date="2025-04" db="UniProtKB">
        <authorList>
            <consortium name="RefSeq"/>
        </authorList>
    </citation>
    <scope>IDENTIFICATION</scope>
    <source>
        <strain evidence="10">Aabys</strain>
    </source>
</reference>
<keyword evidence="1" id="KW-0677">Repeat</keyword>
<evidence type="ECO:0000256" key="2">
    <source>
        <dbReference type="ARBA" id="ARBA00022803"/>
    </source>
</evidence>
<dbReference type="eggNOG" id="KOG4648">
    <property type="taxonomic scope" value="Eukaryota"/>
</dbReference>
<dbReference type="Pfam" id="PF13414">
    <property type="entry name" value="TPR_11"/>
    <property type="match status" value="1"/>
</dbReference>
<dbReference type="EnsemblMetazoa" id="MDOA009986-RA">
    <property type="protein sequence ID" value="MDOA009986-PA"/>
    <property type="gene ID" value="MDOA009986"/>
</dbReference>
<dbReference type="STRING" id="7370.A0A1I8MZH4"/>
<dbReference type="SMART" id="SM00028">
    <property type="entry name" value="TPR"/>
    <property type="match status" value="3"/>
</dbReference>
<comment type="similarity">
    <text evidence="3">Belongs to the RPAP3 family.</text>
</comment>
<dbReference type="Pfam" id="PF13877">
    <property type="entry name" value="RPAP3_C"/>
    <property type="match status" value="1"/>
</dbReference>
<dbReference type="RefSeq" id="XP_005179095.1">
    <property type="nucleotide sequence ID" value="XM_005179038.3"/>
</dbReference>
<evidence type="ECO:0000256" key="4">
    <source>
        <dbReference type="ARBA" id="ARBA00040133"/>
    </source>
</evidence>
<dbReference type="KEGG" id="mde:101890819"/>
<name>A0A1I8MZH4_MUSDO</name>
<evidence type="ECO:0000256" key="6">
    <source>
        <dbReference type="SAM" id="MobiDB-lite"/>
    </source>
</evidence>
<keyword evidence="2 5" id="KW-0802">TPR repeat</keyword>
<accession>A0A1I8MZH4</accession>
<evidence type="ECO:0000256" key="3">
    <source>
        <dbReference type="ARBA" id="ARBA00038275"/>
    </source>
</evidence>
<evidence type="ECO:0000313" key="9">
    <source>
        <dbReference type="Proteomes" id="UP001652621"/>
    </source>
</evidence>
<evidence type="ECO:0000256" key="1">
    <source>
        <dbReference type="ARBA" id="ARBA00022737"/>
    </source>
</evidence>
<keyword evidence="9" id="KW-1185">Reference proteome</keyword>
<reference evidence="8" key="1">
    <citation type="submission" date="2020-05" db="UniProtKB">
        <authorList>
            <consortium name="EnsemblMetazoa"/>
        </authorList>
    </citation>
    <scope>IDENTIFICATION</scope>
    <source>
        <strain evidence="8">Aabys</strain>
    </source>
</reference>
<dbReference type="InterPro" id="IPR019734">
    <property type="entry name" value="TPR_rpt"/>
</dbReference>
<dbReference type="Gene3D" id="1.25.40.10">
    <property type="entry name" value="Tetratricopeptide repeat domain"/>
    <property type="match status" value="1"/>
</dbReference>
<sequence length="527" mass="59634">MEAARKSFEITNQVRQNAEEIKNAMNDLYSWEKEIKDKEKKMQSTAAPVENGDNKILNTMPQPRSHITEQASNKDAAQQQLNDLSSSKARQQSLESPTEKVDTTLDPMALKHKEANEIKDRGNSFVKLGQYDMAIEEYNKAIELFPNDAIYYCNRALCYLKLERYDECIDDCDRATDIDNLAVKAYYRRMLANESLGNNMDALKDCTTVLMIEPKNSEANRSLERINERLRKNAKNSKGPNFTSLRNNVVDILPIDKPAYKRSTKPLKRIAIADVVGPKESKNHENLQISDEDIDKIFNSNCGYFKEVKNPEERLKAKESAAKQVQPVVDNKENTKINENKENVAVKKTVTQDVKKEKANSKEADAVKKTVEAKEQDSNKIASVKKSGAAATTTNVVENIKHNRPLPESPKSTAQFYSNWKELSPQHKYEYLKSINPNHLGKILGAGFDSDTLTDVIRTLHDFYLPAKENVLAKTLLEVSKNNQVPILSLLMSNEERKALSEIVNFLKGDTASNEVAAQIMKNFNLN</sequence>
<evidence type="ECO:0000259" key="7">
    <source>
        <dbReference type="Pfam" id="PF13877"/>
    </source>
</evidence>
<feature type="repeat" description="TPR" evidence="5">
    <location>
        <begin position="115"/>
        <end position="148"/>
    </location>
</feature>
<dbReference type="PROSITE" id="PS50293">
    <property type="entry name" value="TPR_REGION"/>
    <property type="match status" value="1"/>
</dbReference>
<dbReference type="VEuPathDB" id="VectorBase:MDOA009986"/>
<dbReference type="PANTHER" id="PTHR46423:SF1">
    <property type="entry name" value="RNA POLYMERASE II-ASSOCIATED PROTEIN 3"/>
    <property type="match status" value="1"/>
</dbReference>
<dbReference type="GO" id="GO:0101031">
    <property type="term" value="C:protein folding chaperone complex"/>
    <property type="evidence" value="ECO:0007669"/>
    <property type="project" value="TreeGrafter"/>
</dbReference>
<protein>
    <recommendedName>
        <fullName evidence="4">RNA polymerase II-associated protein 3</fullName>
    </recommendedName>
</protein>
<evidence type="ECO:0000256" key="5">
    <source>
        <dbReference type="PROSITE-ProRule" id="PRU00339"/>
    </source>
</evidence>
<dbReference type="PROSITE" id="PS50005">
    <property type="entry name" value="TPR"/>
    <property type="match status" value="1"/>
</dbReference>
<feature type="compositionally biased region" description="Polar residues" evidence="6">
    <location>
        <begin position="68"/>
        <end position="96"/>
    </location>
</feature>
<evidence type="ECO:0000313" key="10">
    <source>
        <dbReference type="RefSeq" id="XP_005179095.1"/>
    </source>
</evidence>
<dbReference type="InterPro" id="IPR011990">
    <property type="entry name" value="TPR-like_helical_dom_sf"/>
</dbReference>
<feature type="region of interest" description="Disordered" evidence="6">
    <location>
        <begin position="36"/>
        <end position="102"/>
    </location>
</feature>
<proteinExistence type="inferred from homology"/>
<dbReference type="AlphaFoldDB" id="A0A1I8MZH4"/>
<organism evidence="8">
    <name type="scientific">Musca domestica</name>
    <name type="common">House fly</name>
    <dbReference type="NCBI Taxonomy" id="7370"/>
    <lineage>
        <taxon>Eukaryota</taxon>
        <taxon>Metazoa</taxon>
        <taxon>Ecdysozoa</taxon>
        <taxon>Arthropoda</taxon>
        <taxon>Hexapoda</taxon>
        <taxon>Insecta</taxon>
        <taxon>Pterygota</taxon>
        <taxon>Neoptera</taxon>
        <taxon>Endopterygota</taxon>
        <taxon>Diptera</taxon>
        <taxon>Brachycera</taxon>
        <taxon>Muscomorpha</taxon>
        <taxon>Muscoidea</taxon>
        <taxon>Muscidae</taxon>
        <taxon>Musca</taxon>
    </lineage>
</organism>
<dbReference type="OrthoDB" id="2942533at2759"/>
<dbReference type="PANTHER" id="PTHR46423">
    <property type="entry name" value="RNA POLYMERASE II-ASSOCIATED PROTEIN 3"/>
    <property type="match status" value="1"/>
</dbReference>
<gene>
    <name evidence="8" type="primary">101890819</name>
    <name evidence="10" type="synonym">LOC101890819</name>
</gene>
<dbReference type="InterPro" id="IPR025986">
    <property type="entry name" value="RPAP3-like_C"/>
</dbReference>
<feature type="domain" description="RNA-polymerase II-associated protein 3-like C-terminal" evidence="7">
    <location>
        <begin position="410"/>
        <end position="497"/>
    </location>
</feature>
<dbReference type="VEuPathDB" id="VectorBase:MDOMA2_011745"/>